<dbReference type="Pfam" id="PF12770">
    <property type="entry name" value="CHAT"/>
    <property type="match status" value="1"/>
</dbReference>
<name>A0A5C3LXF5_9AGAR</name>
<evidence type="ECO:0000259" key="1">
    <source>
        <dbReference type="Pfam" id="PF12770"/>
    </source>
</evidence>
<organism evidence="2 3">
    <name type="scientific">Crucibulum laeve</name>
    <dbReference type="NCBI Taxonomy" id="68775"/>
    <lineage>
        <taxon>Eukaryota</taxon>
        <taxon>Fungi</taxon>
        <taxon>Dikarya</taxon>
        <taxon>Basidiomycota</taxon>
        <taxon>Agaricomycotina</taxon>
        <taxon>Agaricomycetes</taxon>
        <taxon>Agaricomycetidae</taxon>
        <taxon>Agaricales</taxon>
        <taxon>Agaricineae</taxon>
        <taxon>Nidulariaceae</taxon>
        <taxon>Crucibulum</taxon>
    </lineage>
</organism>
<keyword evidence="3" id="KW-1185">Reference proteome</keyword>
<evidence type="ECO:0000313" key="3">
    <source>
        <dbReference type="Proteomes" id="UP000308652"/>
    </source>
</evidence>
<dbReference type="EMBL" id="ML213606">
    <property type="protein sequence ID" value="TFK37824.1"/>
    <property type="molecule type" value="Genomic_DNA"/>
</dbReference>
<dbReference type="InterPro" id="IPR011990">
    <property type="entry name" value="TPR-like_helical_dom_sf"/>
</dbReference>
<proteinExistence type="predicted"/>
<dbReference type="PANTHER" id="PTHR19959">
    <property type="entry name" value="KINESIN LIGHT CHAIN"/>
    <property type="match status" value="1"/>
</dbReference>
<sequence>MILIVSRRRMVIDGEGEDGDILPLDRVSETEWKFDGSIELVEDEELLRMILHLDVIDGTKYQLATIDLTRTELQLLYTQLDGEKWTKEFKTGNGGLLEISFSIAIVTAEDESHSSNHNKRMLEEFLQVMRRFPDNEPMGNAAFFKRMGIDYGKRFDKSSSQTDIDNAITSFTKALQLSSEDDADFVEYLYDVGRSHLRRYRGFGISQDLEEAITMLRRAVDITLEGDSQLPERLHDFGLSLLTLFETTGNVAQVNESIIFLEKSVQLTSEDVDQLPKRLNSLGSSYFRRFQRCGNLDDIQNAILAQKKALAVSSLAEEHTPSFLTNLATYLASRFEHRGDVIDLTESIALHRRTVNLTPDSHKNKDGRLNNLALALLALFRNNGVVSDIDEAITIQRNLTHRAASIGAKKAGRLSNLGNSYRCRFEELGQLSDIDEAISLHMQALELESDTYQSIFRILYNLSCAMVSRFGHTGDIKDIEEAITVQRRGIGLMPEYHPDYPRRLSSLGTSFLCRFEYFGELHDIEEAISVQQKGINLIPDGHPDMSGSLEGLANSFLRRFERFGDISDLEEALSIQRIAVDLIPVNHKSLPGVLIPLGNLLRSRFDQLGELAAIDEAITLLRKSVQLTPENDLNLSYALQSLSASIFVRGKQSGHLADVEEAIIKQQMAIDITPDAHTDLSGRLEDLGEFLRYRFEQWGELGDIDRAIILQSRALPLLPDEHSGRSEALTNLADSFISRFHRKKDLTDLRMGLVHYKTASMLGTGPPSMRIQSARKWASLSHSFEPSQALDAYKTAIELLPQVAWLGQTIHNRHTQLINVSNLSNEAAAEAFSAGEYNTALEWLEQGRSIIWKQLNNLRTPVDDLRKVNPDLAADVTRISTALDHAGSRGANYEKSRTLPQKISAQDKIIAHRKLASDWMLCLEKIRNIEGFENFLLPMKSSQILKSIPPFGTVVIINVNIHRCDALALRSGRDDPLHIPLESFSWSKADALRQQLNSCLSSHGARSREVRAGRLMASHSVNAKITDILACLWHCVVKPILNALEIKPSNNPPRIWWCATGPLAFLPIHASGIYDKEAISSSVISDFVISSYTPTVGSLIEKAENILVSRDVTYDGLLAICQANSLDLPPIPSTIKEIQCIKSLCLASDMNATFLEETEATVDLVLNEMEHNSWIHLACHAVQNIEDPTKSAFYLHDGQLELATIIKKSLLSANFAFLSACQTGTGDEKLSEEAIHLAAGMLTAGYRSVVATMWSISDEHAPLVAREFYSKLISMRKEGKGLDSSDAAYALQHSIKLLRESLGDSEGSFLSWVPYIHLGL</sequence>
<dbReference type="Gene3D" id="1.25.40.10">
    <property type="entry name" value="Tetratricopeptide repeat domain"/>
    <property type="match status" value="3"/>
</dbReference>
<feature type="domain" description="CHAT" evidence="1">
    <location>
        <begin position="1030"/>
        <end position="1286"/>
    </location>
</feature>
<dbReference type="PANTHER" id="PTHR19959:SF119">
    <property type="entry name" value="FUNGAL LIPASE-LIKE DOMAIN-CONTAINING PROTEIN"/>
    <property type="match status" value="1"/>
</dbReference>
<evidence type="ECO:0000313" key="2">
    <source>
        <dbReference type="EMBL" id="TFK37824.1"/>
    </source>
</evidence>
<protein>
    <submittedName>
        <fullName evidence="2">TPR-like protein</fullName>
    </submittedName>
</protein>
<dbReference type="STRING" id="68775.A0A5C3LXF5"/>
<reference evidence="2 3" key="1">
    <citation type="journal article" date="2019" name="Nat. Ecol. Evol.">
        <title>Megaphylogeny resolves global patterns of mushroom evolution.</title>
        <authorList>
            <person name="Varga T."/>
            <person name="Krizsan K."/>
            <person name="Foldi C."/>
            <person name="Dima B."/>
            <person name="Sanchez-Garcia M."/>
            <person name="Sanchez-Ramirez S."/>
            <person name="Szollosi G.J."/>
            <person name="Szarkandi J.G."/>
            <person name="Papp V."/>
            <person name="Albert L."/>
            <person name="Andreopoulos W."/>
            <person name="Angelini C."/>
            <person name="Antonin V."/>
            <person name="Barry K.W."/>
            <person name="Bougher N.L."/>
            <person name="Buchanan P."/>
            <person name="Buyck B."/>
            <person name="Bense V."/>
            <person name="Catcheside P."/>
            <person name="Chovatia M."/>
            <person name="Cooper J."/>
            <person name="Damon W."/>
            <person name="Desjardin D."/>
            <person name="Finy P."/>
            <person name="Geml J."/>
            <person name="Haridas S."/>
            <person name="Hughes K."/>
            <person name="Justo A."/>
            <person name="Karasinski D."/>
            <person name="Kautmanova I."/>
            <person name="Kiss B."/>
            <person name="Kocsube S."/>
            <person name="Kotiranta H."/>
            <person name="LaButti K.M."/>
            <person name="Lechner B.E."/>
            <person name="Liimatainen K."/>
            <person name="Lipzen A."/>
            <person name="Lukacs Z."/>
            <person name="Mihaltcheva S."/>
            <person name="Morgado L.N."/>
            <person name="Niskanen T."/>
            <person name="Noordeloos M.E."/>
            <person name="Ohm R.A."/>
            <person name="Ortiz-Santana B."/>
            <person name="Ovrebo C."/>
            <person name="Racz N."/>
            <person name="Riley R."/>
            <person name="Savchenko A."/>
            <person name="Shiryaev A."/>
            <person name="Soop K."/>
            <person name="Spirin V."/>
            <person name="Szebenyi C."/>
            <person name="Tomsovsky M."/>
            <person name="Tulloss R.E."/>
            <person name="Uehling J."/>
            <person name="Grigoriev I.V."/>
            <person name="Vagvolgyi C."/>
            <person name="Papp T."/>
            <person name="Martin F.M."/>
            <person name="Miettinen O."/>
            <person name="Hibbett D.S."/>
            <person name="Nagy L.G."/>
        </authorList>
    </citation>
    <scope>NUCLEOTIDE SEQUENCE [LARGE SCALE GENOMIC DNA]</scope>
    <source>
        <strain evidence="2 3">CBS 166.37</strain>
    </source>
</reference>
<dbReference type="InterPro" id="IPR024983">
    <property type="entry name" value="CHAT_dom"/>
</dbReference>
<gene>
    <name evidence="2" type="ORF">BDQ12DRAFT_749608</name>
</gene>
<dbReference type="SUPFAM" id="SSF81901">
    <property type="entry name" value="HCP-like"/>
    <property type="match status" value="2"/>
</dbReference>
<dbReference type="OrthoDB" id="9991317at2759"/>
<dbReference type="Proteomes" id="UP000308652">
    <property type="component" value="Unassembled WGS sequence"/>
</dbReference>
<accession>A0A5C3LXF5</accession>